<proteinExistence type="predicted"/>
<sequence length="98" mass="11322">MDGEVFFTDSVYQPEDEHHGLDIDQGADFHQKPSTEPKKEAVKKPAPRDYTNQKKITQKVREFIEADDLARITKTIKKPKPGQLSSGLNLKRIHQWLH</sequence>
<accession>A0A914QFC9</accession>
<dbReference type="Proteomes" id="UP000887578">
    <property type="component" value="Unplaced"/>
</dbReference>
<keyword evidence="2" id="KW-1185">Reference proteome</keyword>
<name>A0A914QFC9_9BILA</name>
<dbReference type="AlphaFoldDB" id="A0A914QFC9"/>
<dbReference type="WBParaSite" id="PDA_v2.g30085.t1">
    <property type="protein sequence ID" value="PDA_v2.g30085.t1"/>
    <property type="gene ID" value="PDA_v2.g30085"/>
</dbReference>
<protein>
    <submittedName>
        <fullName evidence="3">Uncharacterized protein</fullName>
    </submittedName>
</protein>
<evidence type="ECO:0000313" key="3">
    <source>
        <dbReference type="WBParaSite" id="PDA_v2.g30085.t1"/>
    </source>
</evidence>
<feature type="region of interest" description="Disordered" evidence="1">
    <location>
        <begin position="15"/>
        <end position="55"/>
    </location>
</feature>
<organism evidence="2 3">
    <name type="scientific">Panagrolaimus davidi</name>
    <dbReference type="NCBI Taxonomy" id="227884"/>
    <lineage>
        <taxon>Eukaryota</taxon>
        <taxon>Metazoa</taxon>
        <taxon>Ecdysozoa</taxon>
        <taxon>Nematoda</taxon>
        <taxon>Chromadorea</taxon>
        <taxon>Rhabditida</taxon>
        <taxon>Tylenchina</taxon>
        <taxon>Panagrolaimomorpha</taxon>
        <taxon>Panagrolaimoidea</taxon>
        <taxon>Panagrolaimidae</taxon>
        <taxon>Panagrolaimus</taxon>
    </lineage>
</organism>
<feature type="compositionally biased region" description="Basic and acidic residues" evidence="1">
    <location>
        <begin position="15"/>
        <end position="47"/>
    </location>
</feature>
<evidence type="ECO:0000313" key="2">
    <source>
        <dbReference type="Proteomes" id="UP000887578"/>
    </source>
</evidence>
<evidence type="ECO:0000256" key="1">
    <source>
        <dbReference type="SAM" id="MobiDB-lite"/>
    </source>
</evidence>
<reference evidence="3" key="1">
    <citation type="submission" date="2022-11" db="UniProtKB">
        <authorList>
            <consortium name="WormBaseParasite"/>
        </authorList>
    </citation>
    <scope>IDENTIFICATION</scope>
</reference>